<dbReference type="KEGG" id="rpc:RPC_4901"/>
<gene>
    <name evidence="2" type="ordered locus">RPC_4901</name>
</gene>
<dbReference type="CDD" id="cd05403">
    <property type="entry name" value="NT_KNTase_like"/>
    <property type="match status" value="1"/>
</dbReference>
<dbReference type="STRING" id="316056.RPC_4901"/>
<dbReference type="OrthoDB" id="559450at2"/>
<dbReference type="eggNOG" id="COG1708">
    <property type="taxonomic scope" value="Bacteria"/>
</dbReference>
<name>Q20WR3_RHOPB</name>
<sequence>MSAAVAIVDTDTLLREAARRLAAAAPVEKVILFGSRARGDHTADSDFDLCVILDDGIPPGLYTPITLWQQVADLGIPIQIVALRRGAFEAARRDIQSISYQIDRDGRVIYQRADALAP</sequence>
<dbReference type="AlphaFoldDB" id="Q20WR3"/>
<dbReference type="Gene3D" id="3.30.460.10">
    <property type="entry name" value="Beta Polymerase, domain 2"/>
    <property type="match status" value="1"/>
</dbReference>
<dbReference type="InterPro" id="IPR052548">
    <property type="entry name" value="Type_VII_TA_antitoxin"/>
</dbReference>
<dbReference type="InterPro" id="IPR043519">
    <property type="entry name" value="NT_sf"/>
</dbReference>
<dbReference type="RefSeq" id="WP_011475299.1">
    <property type="nucleotide sequence ID" value="NC_007925.1"/>
</dbReference>
<dbReference type="InterPro" id="IPR041633">
    <property type="entry name" value="Polbeta"/>
</dbReference>
<dbReference type="SMR" id="Q20WR3"/>
<feature type="domain" description="Polymerase beta nucleotidyltransferase" evidence="1">
    <location>
        <begin position="25"/>
        <end position="113"/>
    </location>
</feature>
<evidence type="ECO:0000259" key="1">
    <source>
        <dbReference type="Pfam" id="PF18765"/>
    </source>
</evidence>
<proteinExistence type="predicted"/>
<organism evidence="2">
    <name type="scientific">Rhodopseudomonas palustris (strain BisB18)</name>
    <dbReference type="NCBI Taxonomy" id="316056"/>
    <lineage>
        <taxon>Bacteria</taxon>
        <taxon>Pseudomonadati</taxon>
        <taxon>Pseudomonadota</taxon>
        <taxon>Alphaproteobacteria</taxon>
        <taxon>Hyphomicrobiales</taxon>
        <taxon>Nitrobacteraceae</taxon>
        <taxon>Rhodopseudomonas</taxon>
    </lineage>
</organism>
<dbReference type="PANTHER" id="PTHR33933:SF1">
    <property type="entry name" value="PROTEIN ADENYLYLTRANSFERASE MNTA-RELATED"/>
    <property type="match status" value="1"/>
</dbReference>
<accession>Q20WR3</accession>
<dbReference type="PANTHER" id="PTHR33933">
    <property type="entry name" value="NUCLEOTIDYLTRANSFERASE"/>
    <property type="match status" value="1"/>
</dbReference>
<dbReference type="Pfam" id="PF18765">
    <property type="entry name" value="Polbeta"/>
    <property type="match status" value="1"/>
</dbReference>
<dbReference type="HOGENOM" id="CLU_130257_9_3_5"/>
<dbReference type="EMBL" id="CP000301">
    <property type="protein sequence ID" value="ABD90423.1"/>
    <property type="molecule type" value="Genomic_DNA"/>
</dbReference>
<evidence type="ECO:0000313" key="2">
    <source>
        <dbReference type="EMBL" id="ABD90423.1"/>
    </source>
</evidence>
<dbReference type="SUPFAM" id="SSF81301">
    <property type="entry name" value="Nucleotidyltransferase"/>
    <property type="match status" value="1"/>
</dbReference>
<protein>
    <submittedName>
        <fullName evidence="2">DNA polymerase, beta-like region</fullName>
    </submittedName>
</protein>
<reference evidence="2" key="1">
    <citation type="submission" date="2006-03" db="EMBL/GenBank/DDBJ databases">
        <title>Complete sequence of Rhodopseudomonas palustris BisB18.</title>
        <authorList>
            <consortium name="US DOE Joint Genome Institute"/>
            <person name="Copeland A."/>
            <person name="Lucas S."/>
            <person name="Lapidus A."/>
            <person name="Barry K."/>
            <person name="Detter J.C."/>
            <person name="Glavina del Rio T."/>
            <person name="Hammon N."/>
            <person name="Israni S."/>
            <person name="Dalin E."/>
            <person name="Tice H."/>
            <person name="Pitluck S."/>
            <person name="Chain P."/>
            <person name="Malfatti S."/>
            <person name="Shin M."/>
            <person name="Vergez L."/>
            <person name="Schmutz J."/>
            <person name="Larimer F."/>
            <person name="Land M."/>
            <person name="Hauser L."/>
            <person name="Pelletier D.A."/>
            <person name="Kyrpides N."/>
            <person name="Anderson I."/>
            <person name="Oda Y."/>
            <person name="Harwood C.S."/>
            <person name="Richardson P."/>
        </authorList>
    </citation>
    <scope>NUCLEOTIDE SEQUENCE [LARGE SCALE GENOMIC DNA]</scope>
    <source>
        <strain evidence="2">BisB18</strain>
    </source>
</reference>